<dbReference type="Pfam" id="PF06439">
    <property type="entry name" value="3keto-disac_hyd"/>
    <property type="match status" value="1"/>
</dbReference>
<dbReference type="Gene3D" id="2.60.120.560">
    <property type="entry name" value="Exo-inulinase, domain 1"/>
    <property type="match status" value="1"/>
</dbReference>
<evidence type="ECO:0000313" key="2">
    <source>
        <dbReference type="EMBL" id="MBT2161389.1"/>
    </source>
</evidence>
<comment type="caution">
    <text evidence="2">The sequence shown here is derived from an EMBL/GenBank/DDBJ whole genome shotgun (WGS) entry which is preliminary data.</text>
</comment>
<organism evidence="2 3">
    <name type="scientific">Zobellia barbeyronii</name>
    <dbReference type="NCBI Taxonomy" id="2748009"/>
    <lineage>
        <taxon>Bacteria</taxon>
        <taxon>Pseudomonadati</taxon>
        <taxon>Bacteroidota</taxon>
        <taxon>Flavobacteriia</taxon>
        <taxon>Flavobacteriales</taxon>
        <taxon>Flavobacteriaceae</taxon>
        <taxon>Zobellia</taxon>
    </lineage>
</organism>
<dbReference type="RefSeq" id="WP_225901881.1">
    <property type="nucleotide sequence ID" value="NZ_JACATN010000003.1"/>
</dbReference>
<accession>A0ABS5WDB1</accession>
<reference evidence="3" key="2">
    <citation type="submission" date="2023-07" db="EMBL/GenBank/DDBJ databases">
        <title>Zobellia barbeyronii sp. nov., a new marine flavobacterium, isolated from green and red algae.</title>
        <authorList>
            <person name="Nedashkovskaya O.I."/>
            <person name="Otstavnykh N."/>
            <person name="Zhukova N."/>
            <person name="Guzev K."/>
            <person name="Chausova V."/>
            <person name="Tekutyeva L."/>
            <person name="Mikhailov V."/>
            <person name="Isaeva M."/>
        </authorList>
    </citation>
    <scope>NUCLEOTIDE SEQUENCE [LARGE SCALE GENOMIC DNA]</scope>
    <source>
        <strain evidence="3">KMM 6746</strain>
    </source>
</reference>
<evidence type="ECO:0000259" key="1">
    <source>
        <dbReference type="Pfam" id="PF06439"/>
    </source>
</evidence>
<dbReference type="Proteomes" id="UP000740413">
    <property type="component" value="Unassembled WGS sequence"/>
</dbReference>
<evidence type="ECO:0000313" key="3">
    <source>
        <dbReference type="Proteomes" id="UP000740413"/>
    </source>
</evidence>
<name>A0ABS5WDB1_9FLAO</name>
<dbReference type="InterPro" id="IPR010496">
    <property type="entry name" value="AL/BT2_dom"/>
</dbReference>
<keyword evidence="3" id="KW-1185">Reference proteome</keyword>
<sequence length="264" mass="30293">MRLYKMIFGFAIVLTFCQCQQLKNQKTDKENWQVLFNGKNLAGWVVKFNHHELGDNYANTFRVVDSVIQVNYDGYTEFGERFGHLFYHKPFSAYHLKFEYRFTEQWMDEAPIHAYRNSGIMFHSQDPKIILKDQKWPVAVEFQFLAEETEGEPRHTGNSCSPGTHIHKDGKLIKQHVVQSSSKTYKWNQWVKGELIVDKQSNITHIVEGDTVLQYSNPIIGGRAIVGSDPAMLVDGKAISSGFIGLQAEGQGVEFRSIKIKTLD</sequence>
<dbReference type="EMBL" id="JACATN010000003">
    <property type="protein sequence ID" value="MBT2161389.1"/>
    <property type="molecule type" value="Genomic_DNA"/>
</dbReference>
<proteinExistence type="predicted"/>
<feature type="domain" description="3-keto-alpha-glucoside-1,2-lyase/3-keto-2-hydroxy-glucal hydratase" evidence="1">
    <location>
        <begin position="32"/>
        <end position="261"/>
    </location>
</feature>
<reference evidence="2 3" key="1">
    <citation type="submission" date="2020-06" db="EMBL/GenBank/DDBJ databases">
        <authorList>
            <person name="Isaeva M.P."/>
            <person name="Chernysheva N.Y."/>
        </authorList>
    </citation>
    <scope>NUCLEOTIDE SEQUENCE [LARGE SCALE GENOMIC DNA]</scope>
    <source>
        <strain evidence="2 3">KMM 6746</strain>
    </source>
</reference>
<protein>
    <submittedName>
        <fullName evidence="2">DUF1080 domain-containing protein</fullName>
    </submittedName>
</protein>
<gene>
    <name evidence="2" type="ORF">HW347_08930</name>
</gene>